<dbReference type="InterPro" id="IPR036397">
    <property type="entry name" value="RNaseH_sf"/>
</dbReference>
<accession>A0ABY6LS64</accession>
<reference evidence="1 2" key="1">
    <citation type="submission" date="2022-03" db="EMBL/GenBank/DDBJ databases">
        <title>A chromosomal length assembly of Cordylochernes scorpioides.</title>
        <authorList>
            <person name="Zeh D."/>
            <person name="Zeh J."/>
        </authorList>
    </citation>
    <scope>NUCLEOTIDE SEQUENCE [LARGE SCALE GENOMIC DNA]</scope>
    <source>
        <strain evidence="1">IN4F17</strain>
        <tissue evidence="1">Whole Body</tissue>
    </source>
</reference>
<sequence>MPNRQGIQLEAAFSLAEISRDETKFQETVPADFLSHVEPISHHQPYDPKSHAKAQAIDQELQDLLTSENRSSLQLKKYKFQKQTFPSNGLVERFHRQLKDSLRCHDSTSWSLKLSRVVLGIRSSLREDLNTTTAELVYGKPLPLPEHFLRNSLCKLAH</sequence>
<name>A0ABY6LS64_9ARAC</name>
<evidence type="ECO:0000313" key="1">
    <source>
        <dbReference type="EMBL" id="UYV83918.1"/>
    </source>
</evidence>
<organism evidence="1 2">
    <name type="scientific">Cordylochernes scorpioides</name>
    <dbReference type="NCBI Taxonomy" id="51811"/>
    <lineage>
        <taxon>Eukaryota</taxon>
        <taxon>Metazoa</taxon>
        <taxon>Ecdysozoa</taxon>
        <taxon>Arthropoda</taxon>
        <taxon>Chelicerata</taxon>
        <taxon>Arachnida</taxon>
        <taxon>Pseudoscorpiones</taxon>
        <taxon>Cheliferoidea</taxon>
        <taxon>Chernetidae</taxon>
        <taxon>Cordylochernes</taxon>
    </lineage>
</organism>
<keyword evidence="2" id="KW-1185">Reference proteome</keyword>
<proteinExistence type="predicted"/>
<dbReference type="Gene3D" id="3.30.420.10">
    <property type="entry name" value="Ribonuclease H-like superfamily/Ribonuclease H"/>
    <property type="match status" value="1"/>
</dbReference>
<gene>
    <name evidence="1" type="ORF">LAZ67_X000606</name>
</gene>
<dbReference type="PANTHER" id="PTHR38681:SF1">
    <property type="entry name" value="RETROVIRUS-RELATED POL POLYPROTEIN FROM TRANSPOSON 412-LIKE PROTEIN"/>
    <property type="match status" value="1"/>
</dbReference>
<dbReference type="Proteomes" id="UP001235939">
    <property type="component" value="Chromosome X"/>
</dbReference>
<evidence type="ECO:0008006" key="3">
    <source>
        <dbReference type="Google" id="ProtNLM"/>
    </source>
</evidence>
<dbReference type="PANTHER" id="PTHR38681">
    <property type="entry name" value="RETROVIRUS-RELATED POL POLYPROTEIN FROM TRANSPOSON 412-LIKE PROTEIN-RELATED"/>
    <property type="match status" value="1"/>
</dbReference>
<evidence type="ECO:0000313" key="2">
    <source>
        <dbReference type="Proteomes" id="UP001235939"/>
    </source>
</evidence>
<dbReference type="EMBL" id="CP092886">
    <property type="protein sequence ID" value="UYV83918.1"/>
    <property type="molecule type" value="Genomic_DNA"/>
</dbReference>
<protein>
    <recommendedName>
        <fullName evidence="3">Integrase catalytic domain-containing protein</fullName>
    </recommendedName>
</protein>